<proteinExistence type="predicted"/>
<evidence type="ECO:0000256" key="1">
    <source>
        <dbReference type="SAM" id="MobiDB-lite"/>
    </source>
</evidence>
<keyword evidence="2" id="KW-0472">Membrane</keyword>
<feature type="compositionally biased region" description="Pro residues" evidence="1">
    <location>
        <begin position="217"/>
        <end position="227"/>
    </location>
</feature>
<evidence type="ECO:0000313" key="5">
    <source>
        <dbReference type="Proteomes" id="UP000243063"/>
    </source>
</evidence>
<keyword evidence="2" id="KW-0812">Transmembrane</keyword>
<accession>A0A1H2E885</accession>
<dbReference type="RefSeq" id="WP_090211707.1">
    <property type="nucleotide sequence ID" value="NZ_LT629780.1"/>
</dbReference>
<feature type="transmembrane region" description="Helical" evidence="2">
    <location>
        <begin position="114"/>
        <end position="135"/>
    </location>
</feature>
<dbReference type="PROSITE" id="PS50943">
    <property type="entry name" value="HTH_CROC1"/>
    <property type="match status" value="1"/>
</dbReference>
<dbReference type="Pfam" id="PF13413">
    <property type="entry name" value="HTH_25"/>
    <property type="match status" value="1"/>
</dbReference>
<dbReference type="SMART" id="SM00530">
    <property type="entry name" value="HTH_XRE"/>
    <property type="match status" value="1"/>
</dbReference>
<name>A0A1H2E885_9GAMM</name>
<dbReference type="STRING" id="1245526.SAMN05216580_0386"/>
<feature type="region of interest" description="Disordered" evidence="1">
    <location>
        <begin position="210"/>
        <end position="254"/>
    </location>
</feature>
<evidence type="ECO:0000256" key="2">
    <source>
        <dbReference type="SAM" id="Phobius"/>
    </source>
</evidence>
<dbReference type="InterPro" id="IPR010982">
    <property type="entry name" value="Lambda_DNA-bd_dom_sf"/>
</dbReference>
<feature type="domain" description="HTH cro/C1-type" evidence="3">
    <location>
        <begin position="21"/>
        <end position="81"/>
    </location>
</feature>
<dbReference type="SUPFAM" id="SSF47413">
    <property type="entry name" value="lambda repressor-like DNA-binding domains"/>
    <property type="match status" value="1"/>
</dbReference>
<dbReference type="Proteomes" id="UP000243063">
    <property type="component" value="Chromosome I"/>
</dbReference>
<dbReference type="Gene3D" id="1.10.260.40">
    <property type="entry name" value="lambda repressor-like DNA-binding domains"/>
    <property type="match status" value="1"/>
</dbReference>
<dbReference type="PANTHER" id="PTHR34475">
    <property type="match status" value="1"/>
</dbReference>
<dbReference type="GO" id="GO:0003677">
    <property type="term" value="F:DNA binding"/>
    <property type="evidence" value="ECO:0007669"/>
    <property type="project" value="InterPro"/>
</dbReference>
<evidence type="ECO:0000313" key="4">
    <source>
        <dbReference type="EMBL" id="SDT91307.1"/>
    </source>
</evidence>
<dbReference type="AlphaFoldDB" id="A0A1H2E885"/>
<dbReference type="EMBL" id="LT629780">
    <property type="protein sequence ID" value="SDT91307.1"/>
    <property type="molecule type" value="Genomic_DNA"/>
</dbReference>
<dbReference type="PANTHER" id="PTHR34475:SF1">
    <property type="entry name" value="CYTOSKELETON PROTEIN RODZ"/>
    <property type="match status" value="1"/>
</dbReference>
<gene>
    <name evidence="4" type="ORF">SAMN05216580_0386</name>
</gene>
<dbReference type="InterPro" id="IPR050400">
    <property type="entry name" value="Bact_Cytoskel_RodZ"/>
</dbReference>
<dbReference type="InterPro" id="IPR025194">
    <property type="entry name" value="RodZ-like_C"/>
</dbReference>
<feature type="compositionally biased region" description="Low complexity" evidence="1">
    <location>
        <begin position="228"/>
        <end position="254"/>
    </location>
</feature>
<dbReference type="InterPro" id="IPR001387">
    <property type="entry name" value="Cro/C1-type_HTH"/>
</dbReference>
<sequence>MSMSHTEAAAAQPQGNPGEILRLAREERGWQLAEVAAQLNLTSHSLSQLEAGAFERLPGHTFARGYIRAYAKLLGLDPAALVEAFDRHTGTSSAAGSQVQSLGRVVEPRRLSRTLLRLASAALLALLVLLGYFWWQERPERLSELGMFGLQHIEVDSADGTTQLHPVEEPEDQAVAAAQAPAPVALEPVESAPASADAGIAVVEAPVVPAPAGEPAQPQPQPQPQPPAAADAAVQPASAVPVETGTTGTTGTAVPVAEPVAPAAPAVAPGQGLVQLGFSADCWVQVSEAGGRVLISTVKRKGESLEIAGKAPLELRLGNARGATEVRYNGVPVEHLKNLTASGTARINLGQ</sequence>
<protein>
    <submittedName>
        <fullName evidence="4">Cytoskeleton protein RodZ</fullName>
    </submittedName>
</protein>
<dbReference type="Pfam" id="PF13464">
    <property type="entry name" value="RodZ_C"/>
    <property type="match status" value="1"/>
</dbReference>
<keyword evidence="2" id="KW-1133">Transmembrane helix</keyword>
<keyword evidence="5" id="KW-1185">Reference proteome</keyword>
<dbReference type="CDD" id="cd00093">
    <property type="entry name" value="HTH_XRE"/>
    <property type="match status" value="1"/>
</dbReference>
<reference evidence="5" key="1">
    <citation type="submission" date="2016-10" db="EMBL/GenBank/DDBJ databases">
        <authorList>
            <person name="Varghese N."/>
            <person name="Submissions S."/>
        </authorList>
    </citation>
    <scope>NUCLEOTIDE SEQUENCE [LARGE SCALE GENOMIC DNA]</scope>
    <source>
        <strain evidence="5">CCTCC 2012022</strain>
    </source>
</reference>
<dbReference type="OrthoDB" id="9790252at2"/>
<evidence type="ECO:0000259" key="3">
    <source>
        <dbReference type="PROSITE" id="PS50943"/>
    </source>
</evidence>
<organism evidence="4 5">
    <name type="scientific">Geopseudomonas guangdongensis</name>
    <dbReference type="NCBI Taxonomy" id="1245526"/>
    <lineage>
        <taxon>Bacteria</taxon>
        <taxon>Pseudomonadati</taxon>
        <taxon>Pseudomonadota</taxon>
        <taxon>Gammaproteobacteria</taxon>
        <taxon>Pseudomonadales</taxon>
        <taxon>Pseudomonadaceae</taxon>
        <taxon>Geopseudomonas</taxon>
    </lineage>
</organism>